<dbReference type="AlphaFoldDB" id="A0A142JWK9"/>
<dbReference type="Pfam" id="PF05853">
    <property type="entry name" value="BKACE"/>
    <property type="match status" value="1"/>
</dbReference>
<evidence type="ECO:0000313" key="1">
    <source>
        <dbReference type="EMBL" id="AMR82471.1"/>
    </source>
</evidence>
<reference evidence="1 2" key="1">
    <citation type="submission" date="2016-03" db="EMBL/GenBank/DDBJ databases">
        <title>Complete genome sequence of a novel chlorpyrifos degrading bacterium, Cupriavidus nantongensis sp. X1.</title>
        <authorList>
            <person name="Fang L."/>
        </authorList>
    </citation>
    <scope>NUCLEOTIDE SEQUENCE [LARGE SCALE GENOMIC DNA]</scope>
    <source>
        <strain evidence="1 2">X1</strain>
        <plasmid evidence="2">Plasmid</plasmid>
    </source>
</reference>
<dbReference type="InterPro" id="IPR013785">
    <property type="entry name" value="Aldolase_TIM"/>
</dbReference>
<protein>
    <submittedName>
        <fullName evidence="1">Uncharacterized protein</fullName>
    </submittedName>
</protein>
<name>A0A142JWK9_9BURK</name>
<accession>A0A142JWK9</accession>
<sequence>MAMTKRKVLLTAALLFGGHAHVGQEDKLYYRRGRVNRQHLTERIVRIIREMNMETATAAEDPP</sequence>
<geneLocation type="plasmid" evidence="2"/>
<keyword evidence="2" id="KW-1185">Reference proteome</keyword>
<dbReference type="GO" id="GO:0043720">
    <property type="term" value="F:3-keto-5-aminohexanoate cleavage activity"/>
    <property type="evidence" value="ECO:0007669"/>
    <property type="project" value="InterPro"/>
</dbReference>
<dbReference type="KEGG" id="cnan:A2G96_31860"/>
<dbReference type="InterPro" id="IPR008567">
    <property type="entry name" value="BKACE"/>
</dbReference>
<dbReference type="Proteomes" id="UP000075238">
    <property type="component" value="Plasmid unnamed"/>
</dbReference>
<evidence type="ECO:0000313" key="2">
    <source>
        <dbReference type="Proteomes" id="UP000075238"/>
    </source>
</evidence>
<dbReference type="OrthoDB" id="9155960at2"/>
<keyword evidence="1" id="KW-0614">Plasmid</keyword>
<dbReference type="Gene3D" id="3.20.20.70">
    <property type="entry name" value="Aldolase class I"/>
    <property type="match status" value="1"/>
</dbReference>
<proteinExistence type="predicted"/>
<organism evidence="1 2">
    <name type="scientific">Cupriavidus nantongensis</name>
    <dbReference type="NCBI Taxonomy" id="1796606"/>
    <lineage>
        <taxon>Bacteria</taxon>
        <taxon>Pseudomonadati</taxon>
        <taxon>Pseudomonadota</taxon>
        <taxon>Betaproteobacteria</taxon>
        <taxon>Burkholderiales</taxon>
        <taxon>Burkholderiaceae</taxon>
        <taxon>Cupriavidus</taxon>
    </lineage>
</organism>
<dbReference type="EMBL" id="CP014846">
    <property type="protein sequence ID" value="AMR82471.1"/>
    <property type="molecule type" value="Genomic_DNA"/>
</dbReference>
<gene>
    <name evidence="1" type="ORF">A2G96_31860</name>
</gene>